<organism evidence="1 2">
    <name type="scientific">Datura stramonium</name>
    <name type="common">Jimsonweed</name>
    <name type="synonym">Common thornapple</name>
    <dbReference type="NCBI Taxonomy" id="4076"/>
    <lineage>
        <taxon>Eukaryota</taxon>
        <taxon>Viridiplantae</taxon>
        <taxon>Streptophyta</taxon>
        <taxon>Embryophyta</taxon>
        <taxon>Tracheophyta</taxon>
        <taxon>Spermatophyta</taxon>
        <taxon>Magnoliopsida</taxon>
        <taxon>eudicotyledons</taxon>
        <taxon>Gunneridae</taxon>
        <taxon>Pentapetalae</taxon>
        <taxon>asterids</taxon>
        <taxon>lamiids</taxon>
        <taxon>Solanales</taxon>
        <taxon>Solanaceae</taxon>
        <taxon>Solanoideae</taxon>
        <taxon>Datureae</taxon>
        <taxon>Datura</taxon>
    </lineage>
</organism>
<reference evidence="1 2" key="1">
    <citation type="journal article" date="2021" name="BMC Genomics">
        <title>Datura genome reveals duplications of psychoactive alkaloid biosynthetic genes and high mutation rate following tissue culture.</title>
        <authorList>
            <person name="Rajewski A."/>
            <person name="Carter-House D."/>
            <person name="Stajich J."/>
            <person name="Litt A."/>
        </authorList>
    </citation>
    <scope>NUCLEOTIDE SEQUENCE [LARGE SCALE GENOMIC DNA]</scope>
    <source>
        <strain evidence="1">AR-01</strain>
    </source>
</reference>
<feature type="non-terminal residue" evidence="1">
    <location>
        <position position="1"/>
    </location>
</feature>
<accession>A0ABS8WLS3</accession>
<evidence type="ECO:0000313" key="1">
    <source>
        <dbReference type="EMBL" id="MCE3050447.1"/>
    </source>
</evidence>
<dbReference type="Proteomes" id="UP000823775">
    <property type="component" value="Unassembled WGS sequence"/>
</dbReference>
<proteinExistence type="predicted"/>
<protein>
    <submittedName>
        <fullName evidence="1">Uncharacterized protein</fullName>
    </submittedName>
</protein>
<evidence type="ECO:0000313" key="2">
    <source>
        <dbReference type="Proteomes" id="UP000823775"/>
    </source>
</evidence>
<keyword evidence="2" id="KW-1185">Reference proteome</keyword>
<comment type="caution">
    <text evidence="1">The sequence shown here is derived from an EMBL/GenBank/DDBJ whole genome shotgun (WGS) entry which is preliminary data.</text>
</comment>
<name>A0ABS8WLS3_DATST</name>
<sequence>GTAAVEGFLLQRDNGDGRCSALENLGCDCWNHCNDTIAAATGPLQRKCDRCSR</sequence>
<dbReference type="EMBL" id="JACEIK010007584">
    <property type="protein sequence ID" value="MCE3050447.1"/>
    <property type="molecule type" value="Genomic_DNA"/>
</dbReference>
<gene>
    <name evidence="1" type="ORF">HAX54_047222</name>
</gene>